<comment type="caution">
    <text evidence="2">The sequence shown here is derived from an EMBL/GenBank/DDBJ whole genome shotgun (WGS) entry which is preliminary data.</text>
</comment>
<protein>
    <submittedName>
        <fullName evidence="2">Uncharacterized protein</fullName>
    </submittedName>
</protein>
<reference evidence="2" key="1">
    <citation type="submission" date="2022-10" db="EMBL/GenBank/DDBJ databases">
        <title>Determination and structural analysis of whole genome sequence of Sarocladium strictum F4-1.</title>
        <authorList>
            <person name="Hu L."/>
            <person name="Jiang Y."/>
        </authorList>
    </citation>
    <scope>NUCLEOTIDE SEQUENCE</scope>
    <source>
        <strain evidence="2">F4-1</strain>
    </source>
</reference>
<gene>
    <name evidence="2" type="ORF">NLU13_7476</name>
</gene>
<dbReference type="AlphaFoldDB" id="A0AA39GCV6"/>
<evidence type="ECO:0000313" key="2">
    <source>
        <dbReference type="EMBL" id="KAK0384998.1"/>
    </source>
</evidence>
<evidence type="ECO:0000313" key="3">
    <source>
        <dbReference type="Proteomes" id="UP001175261"/>
    </source>
</evidence>
<accession>A0AA39GCV6</accession>
<keyword evidence="3" id="KW-1185">Reference proteome</keyword>
<dbReference type="EMBL" id="JAPDFR010000007">
    <property type="protein sequence ID" value="KAK0384998.1"/>
    <property type="molecule type" value="Genomic_DNA"/>
</dbReference>
<feature type="region of interest" description="Disordered" evidence="1">
    <location>
        <begin position="62"/>
        <end position="89"/>
    </location>
</feature>
<dbReference type="Proteomes" id="UP001175261">
    <property type="component" value="Unassembled WGS sequence"/>
</dbReference>
<organism evidence="2 3">
    <name type="scientific">Sarocladium strictum</name>
    <name type="common">Black bundle disease fungus</name>
    <name type="synonym">Acremonium strictum</name>
    <dbReference type="NCBI Taxonomy" id="5046"/>
    <lineage>
        <taxon>Eukaryota</taxon>
        <taxon>Fungi</taxon>
        <taxon>Dikarya</taxon>
        <taxon>Ascomycota</taxon>
        <taxon>Pezizomycotina</taxon>
        <taxon>Sordariomycetes</taxon>
        <taxon>Hypocreomycetidae</taxon>
        <taxon>Hypocreales</taxon>
        <taxon>Sarocladiaceae</taxon>
        <taxon>Sarocladium</taxon>
    </lineage>
</organism>
<evidence type="ECO:0000256" key="1">
    <source>
        <dbReference type="SAM" id="MobiDB-lite"/>
    </source>
</evidence>
<name>A0AA39GCV6_SARSR</name>
<proteinExistence type="predicted"/>
<sequence length="105" mass="11431">MGVLLALDVHPSSLLDFIHHPTAISHPSKPMLLNDTVVDQFPLDIWRFAAIEPLRMHARVASQDSYSPEGNLGTARDPENLAAHDPAAPGPLKARLKILLAASPW</sequence>